<evidence type="ECO:0000313" key="1">
    <source>
        <dbReference type="EMBL" id="MDD9327309.1"/>
    </source>
</evidence>
<reference evidence="2" key="2">
    <citation type="submission" date="2024-02" db="EMBL/GenBank/DDBJ databases">
        <title>Neisseria leonii sp. nov.</title>
        <authorList>
            <person name="Boutroux M."/>
            <person name="Favre-Rochex S."/>
            <person name="Gorgette O."/>
            <person name="Touak G."/>
            <person name="Muhle E."/>
            <person name="Chesneau O."/>
            <person name="Clermont D."/>
            <person name="Rahi P."/>
        </authorList>
    </citation>
    <scope>NUCLEOTIDE SEQUENCE</scope>
    <source>
        <strain evidence="2">51.81</strain>
    </source>
</reference>
<organism evidence="1">
    <name type="scientific">Neisseria leonii</name>
    <dbReference type="NCBI Taxonomy" id="2995413"/>
    <lineage>
        <taxon>Bacteria</taxon>
        <taxon>Pseudomonadati</taxon>
        <taxon>Pseudomonadota</taxon>
        <taxon>Betaproteobacteria</taxon>
        <taxon>Neisseriales</taxon>
        <taxon>Neisseriaceae</taxon>
        <taxon>Neisseria</taxon>
    </lineage>
</organism>
<proteinExistence type="predicted"/>
<dbReference type="EMBL" id="CP146598">
    <property type="protein sequence ID" value="WWY03699.1"/>
    <property type="molecule type" value="Genomic_DNA"/>
</dbReference>
<name>A0A9X4IAF1_9NEIS</name>
<evidence type="ECO:0000313" key="3">
    <source>
        <dbReference type="Proteomes" id="UP001149607"/>
    </source>
</evidence>
<dbReference type="Pfam" id="PF03069">
    <property type="entry name" value="FmdA_AmdA"/>
    <property type="match status" value="2"/>
</dbReference>
<dbReference type="PANTHER" id="PTHR31891:SF1">
    <property type="entry name" value="FORMAMIDASE C869.04-RELATED"/>
    <property type="match status" value="1"/>
</dbReference>
<dbReference type="RefSeq" id="WP_274584558.1">
    <property type="nucleotide sequence ID" value="NZ_CP146598.1"/>
</dbReference>
<keyword evidence="3" id="KW-1185">Reference proteome</keyword>
<dbReference type="Gene3D" id="2.60.120.580">
    <property type="entry name" value="Acetamidase/Formamidase-like domains"/>
    <property type="match status" value="1"/>
</dbReference>
<evidence type="ECO:0000313" key="2">
    <source>
        <dbReference type="EMBL" id="WWY03699.1"/>
    </source>
</evidence>
<dbReference type="GO" id="GO:0016811">
    <property type="term" value="F:hydrolase activity, acting on carbon-nitrogen (but not peptide) bonds, in linear amides"/>
    <property type="evidence" value="ECO:0007669"/>
    <property type="project" value="InterPro"/>
</dbReference>
<dbReference type="InterPro" id="IPR004304">
    <property type="entry name" value="FmdA_AmdA"/>
</dbReference>
<dbReference type="EMBL" id="JAPQFL010000001">
    <property type="protein sequence ID" value="MDD9327309.1"/>
    <property type="molecule type" value="Genomic_DNA"/>
</dbReference>
<reference evidence="1" key="1">
    <citation type="submission" date="2022-10" db="EMBL/GenBank/DDBJ databases">
        <authorList>
            <person name="Boutroux M."/>
        </authorList>
    </citation>
    <scope>NUCLEOTIDE SEQUENCE</scope>
    <source>
        <strain evidence="1">51.81</strain>
    </source>
</reference>
<accession>A0A9X4IAF1</accession>
<protein>
    <submittedName>
        <fullName evidence="1">Acetamidase/formamidase family protein</fullName>
    </submittedName>
</protein>
<dbReference type="Gene3D" id="3.10.28.20">
    <property type="entry name" value="Acetamidase/Formamidase-like domains"/>
    <property type="match status" value="1"/>
</dbReference>
<dbReference type="PANTHER" id="PTHR31891">
    <property type="entry name" value="FORMAMIDASE C869.04-RELATED"/>
    <property type="match status" value="1"/>
</dbReference>
<sequence length="294" mass="31084">MRIGSEHTIFSLSASHPPAARAVSGDKVTFETLDCFSNTVKNARDVVSGIDFSKVNPATGPLFVEGAQPGDILKVSIQAIRVAKQGVVVAAPGLGQLAGLVEQEETVVCAVSETEADYLGIRLPLRKMVGVIGTAAEGEGISTGTPDRHGGNLDTLRITEGSIVYLPVNVEGALLALGDLHAVMGNGEVMGSGLEICGEVDVVVEVLKDVSLPLPFVETEQLYISLASDQNLERACQKAVEQMARFITDHTTLSLNQAGMFLSLAGHLVASQVVNPQRTMRVEVEKALLESVRK</sequence>
<dbReference type="AlphaFoldDB" id="A0A9X4IAF1"/>
<gene>
    <name evidence="1" type="ORF">ORY91_000694</name>
    <name evidence="2" type="ORF">V9W64_02855</name>
</gene>
<dbReference type="Proteomes" id="UP001149607">
    <property type="component" value="Chromosome"/>
</dbReference>
<dbReference type="SUPFAM" id="SSF141130">
    <property type="entry name" value="Acetamidase/Formamidase-like"/>
    <property type="match status" value="1"/>
</dbReference>
<dbReference type="Gene3D" id="2.40.10.120">
    <property type="match status" value="1"/>
</dbReference>